<evidence type="ECO:0000256" key="2">
    <source>
        <dbReference type="ARBA" id="ARBA00004496"/>
    </source>
</evidence>
<evidence type="ECO:0000313" key="6">
    <source>
        <dbReference type="EnsemblPlants" id="Kaladp0515s0189.1.v1.1"/>
    </source>
</evidence>
<protein>
    <recommendedName>
        <fullName evidence="8">Gamma-glutamylcyclotransferase</fullName>
    </recommendedName>
</protein>
<accession>A0A7N0VD99</accession>
<evidence type="ECO:0000256" key="3">
    <source>
        <dbReference type="ARBA" id="ARBA00008861"/>
    </source>
</evidence>
<proteinExistence type="inferred from homology"/>
<dbReference type="PANTHER" id="PTHR12192">
    <property type="entry name" value="CATION TRANSPORT PROTEIN CHAC-RELATED"/>
    <property type="match status" value="1"/>
</dbReference>
<evidence type="ECO:0008006" key="8">
    <source>
        <dbReference type="Google" id="ProtNLM"/>
    </source>
</evidence>
<dbReference type="GO" id="GO:0006751">
    <property type="term" value="P:glutathione catabolic process"/>
    <property type="evidence" value="ECO:0007669"/>
    <property type="project" value="InterPro"/>
</dbReference>
<reference evidence="6" key="1">
    <citation type="submission" date="2021-01" db="UniProtKB">
        <authorList>
            <consortium name="EnsemblPlants"/>
        </authorList>
    </citation>
    <scope>IDENTIFICATION</scope>
</reference>
<sequence length="222" mass="25216">MSFWIFGYGSLVWNPGFEYDEKIIGYIKDYRRVFDLACIDHRGTPEHPARTCTLEEKEGAICWGAAYCVRGSPEKRRAAMKYLEQRECEYDTKTLVDFYKEGDDSKPALTGVIVFTSTPDKESNKYYLGPAPLEEMARQIATASGPCGNNREYIFKMEKALYDIGHEEDYIIELANEVRKVLGCSGVPKEKKTVTSPRSPLKLKLSPFHFSPPPEVVAMDSQ</sequence>
<comment type="subcellular location">
    <subcellularLocation>
        <location evidence="2">Cytoplasm</location>
    </subcellularLocation>
</comment>
<name>A0A7N0VD99_KALFE</name>
<dbReference type="GO" id="GO:0005737">
    <property type="term" value="C:cytoplasm"/>
    <property type="evidence" value="ECO:0007669"/>
    <property type="project" value="UniProtKB-SubCell"/>
</dbReference>
<comment type="similarity">
    <text evidence="3">Belongs to the gamma-glutamylcyclotransferase family.</text>
</comment>
<dbReference type="InterPro" id="IPR013024">
    <property type="entry name" value="GGCT-like"/>
</dbReference>
<organism evidence="6 7">
    <name type="scientific">Kalanchoe fedtschenkoi</name>
    <name type="common">Lavender scallops</name>
    <name type="synonym">South American air plant</name>
    <dbReference type="NCBI Taxonomy" id="63787"/>
    <lineage>
        <taxon>Eukaryota</taxon>
        <taxon>Viridiplantae</taxon>
        <taxon>Streptophyta</taxon>
        <taxon>Embryophyta</taxon>
        <taxon>Tracheophyta</taxon>
        <taxon>Spermatophyta</taxon>
        <taxon>Magnoliopsida</taxon>
        <taxon>eudicotyledons</taxon>
        <taxon>Gunneridae</taxon>
        <taxon>Pentapetalae</taxon>
        <taxon>Saxifragales</taxon>
        <taxon>Crassulaceae</taxon>
        <taxon>Kalanchoe</taxon>
    </lineage>
</organism>
<keyword evidence="5" id="KW-0456">Lyase</keyword>
<evidence type="ECO:0000256" key="5">
    <source>
        <dbReference type="ARBA" id="ARBA00023239"/>
    </source>
</evidence>
<dbReference type="Proteomes" id="UP000594263">
    <property type="component" value="Unplaced"/>
</dbReference>
<dbReference type="Gene3D" id="3.10.490.10">
    <property type="entry name" value="Gamma-glutamyl cyclotransferase-like"/>
    <property type="match status" value="1"/>
</dbReference>
<keyword evidence="4" id="KW-0963">Cytoplasm</keyword>
<evidence type="ECO:0000256" key="4">
    <source>
        <dbReference type="ARBA" id="ARBA00022490"/>
    </source>
</evidence>
<dbReference type="OMA" id="WIFGYGE"/>
<dbReference type="PANTHER" id="PTHR12192:SF19">
    <property type="entry name" value="GAMMA-GLUTAMYLCYCLOTRANSFERASE 2-2"/>
    <property type="match status" value="1"/>
</dbReference>
<dbReference type="Gramene" id="Kaladp0515s0189.1.v1.1">
    <property type="protein sequence ID" value="Kaladp0515s0189.1.v1.1"/>
    <property type="gene ID" value="Kaladp0515s0189.v1.1"/>
</dbReference>
<evidence type="ECO:0000256" key="1">
    <source>
        <dbReference type="ARBA" id="ARBA00001936"/>
    </source>
</evidence>
<dbReference type="CDD" id="cd06661">
    <property type="entry name" value="GGCT_like"/>
    <property type="match status" value="1"/>
</dbReference>
<dbReference type="Pfam" id="PF04752">
    <property type="entry name" value="ChaC"/>
    <property type="match status" value="1"/>
</dbReference>
<dbReference type="GO" id="GO:0061928">
    <property type="term" value="F:glutathione specific gamma-glutamylcyclotransferase activity"/>
    <property type="evidence" value="ECO:0007669"/>
    <property type="project" value="InterPro"/>
</dbReference>
<keyword evidence="7" id="KW-1185">Reference proteome</keyword>
<evidence type="ECO:0000313" key="7">
    <source>
        <dbReference type="Proteomes" id="UP000594263"/>
    </source>
</evidence>
<dbReference type="EnsemblPlants" id="Kaladp0515s0189.1.v1.1">
    <property type="protein sequence ID" value="Kaladp0515s0189.1.v1.1"/>
    <property type="gene ID" value="Kaladp0515s0189.v1.1"/>
</dbReference>
<dbReference type="InterPro" id="IPR006840">
    <property type="entry name" value="ChaC"/>
</dbReference>
<dbReference type="AlphaFoldDB" id="A0A7N0VD99"/>
<comment type="cofactor">
    <cofactor evidence="1">
        <name>Mn(2+)</name>
        <dbReference type="ChEBI" id="CHEBI:29035"/>
    </cofactor>
</comment>
<dbReference type="FunFam" id="3.10.490.10:FF:000002">
    <property type="entry name" value="Gamma-glutamylcyclotransferase"/>
    <property type="match status" value="1"/>
</dbReference>